<evidence type="ECO:0000256" key="10">
    <source>
        <dbReference type="RuleBase" id="RU000594"/>
    </source>
</evidence>
<comment type="pathway">
    <text evidence="9">Protein modification; lipoprotein biosynthesis (signal peptide cleavage).</text>
</comment>
<keyword evidence="7 9" id="KW-1133">Transmembrane helix</keyword>
<reference evidence="13 14" key="1">
    <citation type="journal article" date="2011" name="ISME J.">
        <title>Community ecology of hot spring cyanobacterial mats: predominant populations and their functional potential.</title>
        <authorList>
            <person name="Klatt C.G."/>
            <person name="Wood J.M."/>
            <person name="Rusch D.B."/>
            <person name="Bateson M.M."/>
            <person name="Hamamura N."/>
            <person name="Heidelberg J.F."/>
            <person name="Grossman A.R."/>
            <person name="Bhaya D."/>
            <person name="Cohan F.M."/>
            <person name="Kuhl M."/>
            <person name="Bryant D.A."/>
            <person name="Ward D.M."/>
        </authorList>
    </citation>
    <scope>NUCLEOTIDE SEQUENCE [LARGE SCALE GENOMIC DNA]</scope>
    <source>
        <strain evidence="13">OS</strain>
    </source>
</reference>
<evidence type="ECO:0000256" key="5">
    <source>
        <dbReference type="ARBA" id="ARBA00022750"/>
    </source>
</evidence>
<feature type="compositionally biased region" description="Pro residues" evidence="12">
    <location>
        <begin position="183"/>
        <end position="192"/>
    </location>
</feature>
<evidence type="ECO:0000256" key="1">
    <source>
        <dbReference type="ARBA" id="ARBA00006139"/>
    </source>
</evidence>
<dbReference type="Proteomes" id="UP000266389">
    <property type="component" value="Unassembled WGS sequence"/>
</dbReference>
<dbReference type="InterPro" id="IPR001872">
    <property type="entry name" value="Peptidase_A8"/>
</dbReference>
<dbReference type="PANTHER" id="PTHR33695">
    <property type="entry name" value="LIPOPROTEIN SIGNAL PEPTIDASE"/>
    <property type="match status" value="1"/>
</dbReference>
<evidence type="ECO:0000256" key="3">
    <source>
        <dbReference type="ARBA" id="ARBA00022670"/>
    </source>
</evidence>
<keyword evidence="5 9" id="KW-0064">Aspartyl protease</keyword>
<dbReference type="AlphaFoldDB" id="A0A395LVH3"/>
<evidence type="ECO:0000256" key="9">
    <source>
        <dbReference type="HAMAP-Rule" id="MF_00161"/>
    </source>
</evidence>
<organism evidence="13 14">
    <name type="scientific">Candidatus Thermochlorobacter aerophilus</name>
    <dbReference type="NCBI Taxonomy" id="1868324"/>
    <lineage>
        <taxon>Bacteria</taxon>
        <taxon>Pseudomonadati</taxon>
        <taxon>Chlorobiota</taxon>
        <taxon>Chlorobiia</taxon>
        <taxon>Chlorobiales</taxon>
        <taxon>Candidatus Thermochlorobacteriaceae</taxon>
        <taxon>Candidatus Thermochlorobacter</taxon>
    </lineage>
</organism>
<accession>A0A395LVH3</accession>
<evidence type="ECO:0000256" key="4">
    <source>
        <dbReference type="ARBA" id="ARBA00022692"/>
    </source>
</evidence>
<dbReference type="Pfam" id="PF01252">
    <property type="entry name" value="Peptidase_A8"/>
    <property type="match status" value="1"/>
</dbReference>
<comment type="function">
    <text evidence="9 10">This protein specifically catalyzes the removal of signal peptides from prolipoproteins.</text>
</comment>
<dbReference type="NCBIfam" id="NF011368">
    <property type="entry name" value="PRK14787.1"/>
    <property type="match status" value="1"/>
</dbReference>
<keyword evidence="2 9" id="KW-1003">Cell membrane</keyword>
<protein>
    <recommendedName>
        <fullName evidence="9">Lipoprotein signal peptidase</fullName>
        <ecNumber evidence="9">3.4.23.36</ecNumber>
    </recommendedName>
    <alternativeName>
        <fullName evidence="9">Prolipoprotein signal peptidase</fullName>
    </alternativeName>
    <alternativeName>
        <fullName evidence="9">Signal peptidase II</fullName>
        <shortName evidence="9">SPase II</shortName>
    </alternativeName>
</protein>
<evidence type="ECO:0000256" key="12">
    <source>
        <dbReference type="SAM" id="MobiDB-lite"/>
    </source>
</evidence>
<sequence length="192" mass="21110">MQIFLIALLIVALDQATKYIVKEQLSGGAAPVVLIDDWLKLTYTENSGIAFGIDLGGRAVVTTLSILATLGICYYLYRTQRKNIYYRIAFGLIIGGAIGNLIDRAFYGQVVDFIHFDIYNGMLFGKYVSLWPIFNVADAAITCGVAVMLIWYRHVFEETPTAPVKAMENPPSTETAPNAPSETPNPPANPQN</sequence>
<evidence type="ECO:0000256" key="6">
    <source>
        <dbReference type="ARBA" id="ARBA00022801"/>
    </source>
</evidence>
<dbReference type="HAMAP" id="MF_00161">
    <property type="entry name" value="LspA"/>
    <property type="match status" value="1"/>
</dbReference>
<dbReference type="PRINTS" id="PR00781">
    <property type="entry name" value="LIPOSIGPTASE"/>
</dbReference>
<evidence type="ECO:0000256" key="8">
    <source>
        <dbReference type="ARBA" id="ARBA00023136"/>
    </source>
</evidence>
<dbReference type="GO" id="GO:0005886">
    <property type="term" value="C:plasma membrane"/>
    <property type="evidence" value="ECO:0007669"/>
    <property type="project" value="UniProtKB-SubCell"/>
</dbReference>
<name>A0A395LVH3_9BACT</name>
<comment type="subcellular location">
    <subcellularLocation>
        <location evidence="9">Cell membrane</location>
        <topology evidence="9">Multi-pass membrane protein</topology>
    </subcellularLocation>
</comment>
<dbReference type="UniPathway" id="UPA00665"/>
<evidence type="ECO:0000256" key="11">
    <source>
        <dbReference type="RuleBase" id="RU004181"/>
    </source>
</evidence>
<dbReference type="EMBL" id="PHFL01000078">
    <property type="protein sequence ID" value="RFM22742.1"/>
    <property type="molecule type" value="Genomic_DNA"/>
</dbReference>
<comment type="similarity">
    <text evidence="1 9 11">Belongs to the peptidase A8 family.</text>
</comment>
<dbReference type="EC" id="3.4.23.36" evidence="9"/>
<feature type="transmembrane region" description="Helical" evidence="9">
    <location>
        <begin position="55"/>
        <end position="77"/>
    </location>
</feature>
<comment type="catalytic activity">
    <reaction evidence="9 10">
        <text>Release of signal peptides from bacterial membrane prolipoproteins. Hydrolyzes -Xaa-Yaa-Zaa-|-(S,diacylglyceryl)Cys-, in which Xaa is hydrophobic (preferably Leu), and Yaa (Ala or Ser) and Zaa (Gly or Ala) have small, neutral side chains.</text>
        <dbReference type="EC" id="3.4.23.36"/>
    </reaction>
</comment>
<dbReference type="GO" id="GO:0004190">
    <property type="term" value="F:aspartic-type endopeptidase activity"/>
    <property type="evidence" value="ECO:0007669"/>
    <property type="project" value="UniProtKB-UniRule"/>
</dbReference>
<keyword evidence="8 9" id="KW-0472">Membrane</keyword>
<dbReference type="NCBIfam" id="TIGR00077">
    <property type="entry name" value="lspA"/>
    <property type="match status" value="1"/>
</dbReference>
<gene>
    <name evidence="9 13" type="primary">lspA</name>
    <name evidence="13" type="ORF">D0433_14650</name>
</gene>
<feature type="compositionally biased region" description="Polar residues" evidence="12">
    <location>
        <begin position="170"/>
        <end position="182"/>
    </location>
</feature>
<dbReference type="GO" id="GO:0006508">
    <property type="term" value="P:proteolysis"/>
    <property type="evidence" value="ECO:0007669"/>
    <property type="project" value="UniProtKB-KW"/>
</dbReference>
<dbReference type="PROSITE" id="PS00855">
    <property type="entry name" value="SPASE_II"/>
    <property type="match status" value="1"/>
</dbReference>
<feature type="transmembrane region" description="Helical" evidence="9">
    <location>
        <begin position="130"/>
        <end position="152"/>
    </location>
</feature>
<dbReference type="PANTHER" id="PTHR33695:SF1">
    <property type="entry name" value="LIPOPROTEIN SIGNAL PEPTIDASE"/>
    <property type="match status" value="1"/>
</dbReference>
<feature type="active site" evidence="9">
    <location>
        <position position="138"/>
    </location>
</feature>
<feature type="active site" evidence="9">
    <location>
        <position position="112"/>
    </location>
</feature>
<comment type="caution">
    <text evidence="9">Lacks conserved residue(s) required for the propagation of feature annotation.</text>
</comment>
<evidence type="ECO:0000256" key="7">
    <source>
        <dbReference type="ARBA" id="ARBA00022989"/>
    </source>
</evidence>
<feature type="region of interest" description="Disordered" evidence="12">
    <location>
        <begin position="163"/>
        <end position="192"/>
    </location>
</feature>
<keyword evidence="3 9" id="KW-0645">Protease</keyword>
<proteinExistence type="inferred from homology"/>
<keyword evidence="6 9" id="KW-0378">Hydrolase</keyword>
<comment type="caution">
    <text evidence="13">The sequence shown here is derived from an EMBL/GenBank/DDBJ whole genome shotgun (WGS) entry which is preliminary data.</text>
</comment>
<evidence type="ECO:0000313" key="14">
    <source>
        <dbReference type="Proteomes" id="UP000266389"/>
    </source>
</evidence>
<evidence type="ECO:0000256" key="2">
    <source>
        <dbReference type="ARBA" id="ARBA00022475"/>
    </source>
</evidence>
<evidence type="ECO:0000313" key="13">
    <source>
        <dbReference type="EMBL" id="RFM22742.1"/>
    </source>
</evidence>
<feature type="transmembrane region" description="Helical" evidence="9">
    <location>
        <begin position="84"/>
        <end position="102"/>
    </location>
</feature>
<keyword evidence="4 9" id="KW-0812">Transmembrane</keyword>